<accession>A0ABQ3WYZ8</accession>
<reference evidence="1" key="1">
    <citation type="submission" date="2021-01" db="EMBL/GenBank/DDBJ databases">
        <title>Whole genome shotgun sequence of Actinoplanes capillaceus NBRC 16408.</title>
        <authorList>
            <person name="Komaki H."/>
            <person name="Tamura T."/>
        </authorList>
    </citation>
    <scope>NUCLEOTIDE SEQUENCE [LARGE SCALE GENOMIC DNA]</scope>
    <source>
        <strain evidence="1">NBRC 16408</strain>
    </source>
</reference>
<organism evidence="1">
    <name type="scientific">Actinoplanes campanulatus</name>
    <dbReference type="NCBI Taxonomy" id="113559"/>
    <lineage>
        <taxon>Bacteria</taxon>
        <taxon>Bacillati</taxon>
        <taxon>Actinomycetota</taxon>
        <taxon>Actinomycetes</taxon>
        <taxon>Micromonosporales</taxon>
        <taxon>Micromonosporaceae</taxon>
        <taxon>Actinoplanes</taxon>
    </lineage>
</organism>
<protein>
    <submittedName>
        <fullName evidence="1">Uncharacterized protein</fullName>
    </submittedName>
</protein>
<dbReference type="EMBL" id="BOMF01000182">
    <property type="protein sequence ID" value="GID51437.1"/>
    <property type="molecule type" value="Genomic_DNA"/>
</dbReference>
<gene>
    <name evidence="1" type="ORF">Aca07nite_87120</name>
</gene>
<dbReference type="PROSITE" id="PS51257">
    <property type="entry name" value="PROKAR_LIPOPROTEIN"/>
    <property type="match status" value="1"/>
</dbReference>
<comment type="caution">
    <text evidence="1">The sequence shown here is derived from an EMBL/GenBank/DDBJ whole genome shotgun (WGS) entry which is preliminary data.</text>
</comment>
<proteinExistence type="predicted"/>
<name>A0ABQ3WYZ8_9ACTN</name>
<sequence length="77" mass="7966">MCRPASPDLPLRRRDAVSAGVALCPPAIAACCRKPGTGVPSLAAVTAQAVRPEGVLVFMDRSWTAQQVFGFAIPSGT</sequence>
<evidence type="ECO:0000313" key="1">
    <source>
        <dbReference type="EMBL" id="GID51437.1"/>
    </source>
</evidence>